<evidence type="ECO:0000256" key="4">
    <source>
        <dbReference type="ARBA" id="ARBA00014159"/>
    </source>
</evidence>
<keyword evidence="13" id="KW-1185">Reference proteome</keyword>
<keyword evidence="7 8" id="KW-0670">Pyruvate</keyword>
<evidence type="ECO:0000256" key="10">
    <source>
        <dbReference type="SAM" id="MobiDB-lite"/>
    </source>
</evidence>
<dbReference type="InterPro" id="IPR029061">
    <property type="entry name" value="THDP-binding"/>
</dbReference>
<protein>
    <recommendedName>
        <fullName evidence="4 8">Pyruvate dehydrogenase E1 component subunit alpha</fullName>
        <ecNumber evidence="3 8">1.2.4.1</ecNumber>
    </recommendedName>
</protein>
<comment type="subunit">
    <text evidence="2 8">Heterodimer of an alpha and a beta chain.</text>
</comment>
<evidence type="ECO:0000256" key="5">
    <source>
        <dbReference type="ARBA" id="ARBA00023002"/>
    </source>
</evidence>
<sequence>MADDKKKDTSAAVTETVQAEDRSPEAAAEAGGELDRASQTEHKPRLSDEERMQGLSPDQLKKMMYDMLLARRLEEKVAEAYALGRIGGFCHLYIGQEAVAIGAISAQTPDDYVMTAYREHVHALQCGITPGAIMAELYGRADGCSKGKGGSMHMFSAEHNYLGGHGIVGGQIPLALGVAWKIKYRKEDRVIQVYCGEAAVNQGAFHESLNMAALWKIPMILIVENNRFGMGTAWERASSLYDIYQKATAYAMPSAVADGMDVLDMYRVTKEAVERARSGGGPTLIEARTYRFVGHSMSDPVSGVYRTKEDVENEKANDPIRIFADLLARQNILSQEELEKMDEEVKRVSEEAADFAEKSPEPEVSELYTEIYAEENVNGRLYFDMRER</sequence>
<evidence type="ECO:0000256" key="6">
    <source>
        <dbReference type="ARBA" id="ARBA00023052"/>
    </source>
</evidence>
<dbReference type="AlphaFoldDB" id="A0A841GY76"/>
<evidence type="ECO:0000256" key="7">
    <source>
        <dbReference type="ARBA" id="ARBA00023317"/>
    </source>
</evidence>
<dbReference type="PANTHER" id="PTHR11516:SF60">
    <property type="entry name" value="PYRUVATE DEHYDROGENASE E1 COMPONENT SUBUNIT ALPHA"/>
    <property type="match status" value="1"/>
</dbReference>
<dbReference type="EMBL" id="JACHIA010000005">
    <property type="protein sequence ID" value="MBB6070697.1"/>
    <property type="molecule type" value="Genomic_DNA"/>
</dbReference>
<feature type="region of interest" description="Disordered" evidence="10">
    <location>
        <begin position="1"/>
        <end position="56"/>
    </location>
</feature>
<dbReference type="Pfam" id="PF00676">
    <property type="entry name" value="E1_dh"/>
    <property type="match status" value="1"/>
</dbReference>
<feature type="compositionally biased region" description="Basic and acidic residues" evidence="10">
    <location>
        <begin position="33"/>
        <end position="52"/>
    </location>
</feature>
<dbReference type="FunFam" id="3.40.50.970:FF:000013">
    <property type="entry name" value="Pyruvate dehydrogenase E1 component subunit alpha"/>
    <property type="match status" value="1"/>
</dbReference>
<keyword evidence="9" id="KW-0175">Coiled coil</keyword>
<reference evidence="12 13" key="1">
    <citation type="submission" date="2020-08" db="EMBL/GenBank/DDBJ databases">
        <title>Genomic Encyclopedia of Type Strains, Phase IV (KMG-IV): sequencing the most valuable type-strain genomes for metagenomic binning, comparative biology and taxonomic classification.</title>
        <authorList>
            <person name="Goeker M."/>
        </authorList>
    </citation>
    <scope>NUCLEOTIDE SEQUENCE [LARGE SCALE GENOMIC DNA]</scope>
    <source>
        <strain evidence="12 13">DSM 29007</strain>
    </source>
</reference>
<evidence type="ECO:0000256" key="8">
    <source>
        <dbReference type="RuleBase" id="RU361139"/>
    </source>
</evidence>
<evidence type="ECO:0000256" key="9">
    <source>
        <dbReference type="SAM" id="Coils"/>
    </source>
</evidence>
<dbReference type="NCBIfam" id="TIGR03182">
    <property type="entry name" value="PDH_E1_alph_y"/>
    <property type="match status" value="1"/>
</dbReference>
<dbReference type="PANTHER" id="PTHR11516">
    <property type="entry name" value="PYRUVATE DEHYDROGENASE E1 COMPONENT, ALPHA SUBUNIT BACTERIAL AND ORGANELLAR"/>
    <property type="match status" value="1"/>
</dbReference>
<dbReference type="Gene3D" id="3.40.50.970">
    <property type="match status" value="1"/>
</dbReference>
<comment type="cofactor">
    <cofactor evidence="1 8">
        <name>thiamine diphosphate</name>
        <dbReference type="ChEBI" id="CHEBI:58937"/>
    </cofactor>
</comment>
<dbReference type="Proteomes" id="UP000582837">
    <property type="component" value="Unassembled WGS sequence"/>
</dbReference>
<dbReference type="GO" id="GO:0006086">
    <property type="term" value="P:pyruvate decarboxylation to acetyl-CoA"/>
    <property type="evidence" value="ECO:0007669"/>
    <property type="project" value="InterPro"/>
</dbReference>
<evidence type="ECO:0000313" key="13">
    <source>
        <dbReference type="Proteomes" id="UP000582837"/>
    </source>
</evidence>
<comment type="function">
    <text evidence="8">The pyruvate dehydrogenase complex catalyzes the overall conversion of pyruvate to acetyl-CoA and CO(2).</text>
</comment>
<dbReference type="InterPro" id="IPR017597">
    <property type="entry name" value="Pyrv_DH_E1_asu_subgrp-y"/>
</dbReference>
<proteinExistence type="predicted"/>
<accession>A0A841GY76</accession>
<name>A0A841GY76_9BACT</name>
<evidence type="ECO:0000256" key="3">
    <source>
        <dbReference type="ARBA" id="ARBA00012281"/>
    </source>
</evidence>
<keyword evidence="5 8" id="KW-0560">Oxidoreductase</keyword>
<dbReference type="InterPro" id="IPR050642">
    <property type="entry name" value="PDH_E1_Alpha_Subunit"/>
</dbReference>
<evidence type="ECO:0000256" key="2">
    <source>
        <dbReference type="ARBA" id="ARBA00011870"/>
    </source>
</evidence>
<evidence type="ECO:0000259" key="11">
    <source>
        <dbReference type="Pfam" id="PF00676"/>
    </source>
</evidence>
<evidence type="ECO:0000313" key="12">
    <source>
        <dbReference type="EMBL" id="MBB6070697.1"/>
    </source>
</evidence>
<feature type="domain" description="Dehydrogenase E1 component" evidence="11">
    <location>
        <begin position="66"/>
        <end position="364"/>
    </location>
</feature>
<comment type="catalytic activity">
    <reaction evidence="8">
        <text>N(6)-[(R)-lipoyl]-L-lysyl-[protein] + pyruvate + H(+) = N(6)-[(R)-S(8)-acetyldihydrolipoyl]-L-lysyl-[protein] + CO2</text>
        <dbReference type="Rhea" id="RHEA:19189"/>
        <dbReference type="Rhea" id="RHEA-COMP:10474"/>
        <dbReference type="Rhea" id="RHEA-COMP:10478"/>
        <dbReference type="ChEBI" id="CHEBI:15361"/>
        <dbReference type="ChEBI" id="CHEBI:15378"/>
        <dbReference type="ChEBI" id="CHEBI:16526"/>
        <dbReference type="ChEBI" id="CHEBI:83099"/>
        <dbReference type="ChEBI" id="CHEBI:83111"/>
        <dbReference type="EC" id="1.2.4.1"/>
    </reaction>
</comment>
<dbReference type="EC" id="1.2.4.1" evidence="3 8"/>
<dbReference type="RefSeq" id="WP_205761473.1">
    <property type="nucleotide sequence ID" value="NZ_JABDTL010000001.1"/>
</dbReference>
<evidence type="ECO:0000256" key="1">
    <source>
        <dbReference type="ARBA" id="ARBA00001964"/>
    </source>
</evidence>
<dbReference type="InterPro" id="IPR001017">
    <property type="entry name" value="DH_E1"/>
</dbReference>
<keyword evidence="6 8" id="KW-0786">Thiamine pyrophosphate</keyword>
<comment type="caution">
    <text evidence="12">The sequence shown here is derived from an EMBL/GenBank/DDBJ whole genome shotgun (WGS) entry which is preliminary data.</text>
</comment>
<gene>
    <name evidence="8" type="primary">pdhA</name>
    <name evidence="12" type="ORF">HNQ61_002318</name>
</gene>
<dbReference type="SUPFAM" id="SSF52518">
    <property type="entry name" value="Thiamin diphosphate-binding fold (THDP-binding)"/>
    <property type="match status" value="1"/>
</dbReference>
<organism evidence="12 13">
    <name type="scientific">Longimicrobium terrae</name>
    <dbReference type="NCBI Taxonomy" id="1639882"/>
    <lineage>
        <taxon>Bacteria</taxon>
        <taxon>Pseudomonadati</taxon>
        <taxon>Gemmatimonadota</taxon>
        <taxon>Longimicrobiia</taxon>
        <taxon>Longimicrobiales</taxon>
        <taxon>Longimicrobiaceae</taxon>
        <taxon>Longimicrobium</taxon>
    </lineage>
</organism>
<dbReference type="GO" id="GO:0004739">
    <property type="term" value="F:pyruvate dehydrogenase (acetyl-transferring) activity"/>
    <property type="evidence" value="ECO:0007669"/>
    <property type="project" value="UniProtKB-UniRule"/>
</dbReference>
<feature type="coiled-coil region" evidence="9">
    <location>
        <begin position="331"/>
        <end position="358"/>
    </location>
</feature>
<dbReference type="CDD" id="cd02000">
    <property type="entry name" value="TPP_E1_PDC_ADC_BCADC"/>
    <property type="match status" value="1"/>
</dbReference>